<dbReference type="GO" id="GO:0005829">
    <property type="term" value="C:cytosol"/>
    <property type="evidence" value="ECO:0007669"/>
    <property type="project" value="TreeGrafter"/>
</dbReference>
<dbReference type="GO" id="GO:0006007">
    <property type="term" value="P:glucose catabolic process"/>
    <property type="evidence" value="ECO:0007669"/>
    <property type="project" value="InterPro"/>
</dbReference>
<feature type="domain" description="Metalloenzyme" evidence="1">
    <location>
        <begin position="3"/>
        <end position="182"/>
    </location>
</feature>
<gene>
    <name evidence="2" type="ORF">METZ01_LOCUS180205</name>
</gene>
<dbReference type="EMBL" id="UINC01035245">
    <property type="protein sequence ID" value="SVB27351.1"/>
    <property type="molecule type" value="Genomic_DNA"/>
</dbReference>
<dbReference type="GO" id="GO:0030145">
    <property type="term" value="F:manganese ion binding"/>
    <property type="evidence" value="ECO:0007669"/>
    <property type="project" value="TreeGrafter"/>
</dbReference>
<protein>
    <recommendedName>
        <fullName evidence="1">Metalloenzyme domain-containing protein</fullName>
    </recommendedName>
</protein>
<reference evidence="2" key="1">
    <citation type="submission" date="2018-05" db="EMBL/GenBank/DDBJ databases">
        <authorList>
            <person name="Lanie J.A."/>
            <person name="Ng W.-L."/>
            <person name="Kazmierczak K.M."/>
            <person name="Andrzejewski T.M."/>
            <person name="Davidsen T.M."/>
            <person name="Wayne K.J."/>
            <person name="Tettelin H."/>
            <person name="Glass J.I."/>
            <person name="Rusch D."/>
            <person name="Podicherti R."/>
            <person name="Tsui H.-C.T."/>
            <person name="Winkler M.E."/>
        </authorList>
    </citation>
    <scope>NUCLEOTIDE SEQUENCE</scope>
</reference>
<feature type="non-terminal residue" evidence="2">
    <location>
        <position position="1"/>
    </location>
</feature>
<dbReference type="GO" id="GO:0004619">
    <property type="term" value="F:phosphoglycerate mutase activity"/>
    <property type="evidence" value="ECO:0007669"/>
    <property type="project" value="InterPro"/>
</dbReference>
<proteinExistence type="predicted"/>
<dbReference type="PANTHER" id="PTHR31637:SF0">
    <property type="entry name" value="2,3-BISPHOSPHOGLYCERATE-INDEPENDENT PHOSPHOGLYCERATE MUTASE"/>
    <property type="match status" value="1"/>
</dbReference>
<dbReference type="SUPFAM" id="SSF53649">
    <property type="entry name" value="Alkaline phosphatase-like"/>
    <property type="match status" value="1"/>
</dbReference>
<evidence type="ECO:0000259" key="1">
    <source>
        <dbReference type="Pfam" id="PF01676"/>
    </source>
</evidence>
<dbReference type="InterPro" id="IPR017850">
    <property type="entry name" value="Alkaline_phosphatase_core_sf"/>
</dbReference>
<dbReference type="InterPro" id="IPR005995">
    <property type="entry name" value="Pgm_bpd_ind"/>
</dbReference>
<dbReference type="AlphaFoldDB" id="A0A382CP09"/>
<evidence type="ECO:0000313" key="2">
    <source>
        <dbReference type="EMBL" id="SVB27351.1"/>
    </source>
</evidence>
<name>A0A382CP09_9ZZZZ</name>
<sequence>VLAGEGLKQLKTAETEKYAHITYFFNGGGEIPFSGEERTLIPSPKVATYDLCPEMSARGVAEAAIDGVSSGDFNFILVNFANPDMVGHTGSIPAAVEAVQVVDECLGEILEEIEERQEWVALVTADHGNCENMIDEEGNVHTAHTTEPVDFIIFDPAGSVGALAGPGRLADVAPTVLGYIGIAQPDEMTGRDLVTR</sequence>
<dbReference type="Pfam" id="PF01676">
    <property type="entry name" value="Metalloenzyme"/>
    <property type="match status" value="1"/>
</dbReference>
<organism evidence="2">
    <name type="scientific">marine metagenome</name>
    <dbReference type="NCBI Taxonomy" id="408172"/>
    <lineage>
        <taxon>unclassified sequences</taxon>
        <taxon>metagenomes</taxon>
        <taxon>ecological metagenomes</taxon>
    </lineage>
</organism>
<accession>A0A382CP09</accession>
<dbReference type="Gene3D" id="3.40.720.10">
    <property type="entry name" value="Alkaline Phosphatase, subunit A"/>
    <property type="match status" value="1"/>
</dbReference>
<dbReference type="PANTHER" id="PTHR31637">
    <property type="entry name" value="2,3-BISPHOSPHOGLYCERATE-INDEPENDENT PHOSPHOGLYCERATE MUTASE"/>
    <property type="match status" value="1"/>
</dbReference>
<dbReference type="InterPro" id="IPR006124">
    <property type="entry name" value="Metalloenzyme"/>
</dbReference>